<dbReference type="AlphaFoldDB" id="A0AA86JG41"/>
<dbReference type="InterPro" id="IPR051539">
    <property type="entry name" value="T4SS-coupling_protein"/>
</dbReference>
<dbReference type="PANTHER" id="PTHR37937">
    <property type="entry name" value="CONJUGATIVE TRANSFER: DNA TRANSPORT"/>
    <property type="match status" value="1"/>
</dbReference>
<organism evidence="6 7">
    <name type="scientific">Clostridium neonatale</name>
    <dbReference type="NCBI Taxonomy" id="137838"/>
    <lineage>
        <taxon>Bacteria</taxon>
        <taxon>Bacillati</taxon>
        <taxon>Bacillota</taxon>
        <taxon>Clostridia</taxon>
        <taxon>Eubacteriales</taxon>
        <taxon>Clostridiaceae</taxon>
        <taxon>Clostridium</taxon>
    </lineage>
</organism>
<evidence type="ECO:0000313" key="6">
    <source>
        <dbReference type="EMBL" id="CAG9701789.1"/>
    </source>
</evidence>
<evidence type="ECO:0000313" key="7">
    <source>
        <dbReference type="Proteomes" id="UP000789738"/>
    </source>
</evidence>
<evidence type="ECO:0000256" key="4">
    <source>
        <dbReference type="ARBA" id="ARBA00022989"/>
    </source>
</evidence>
<dbReference type="InterPro" id="IPR032689">
    <property type="entry name" value="TraG-D_C"/>
</dbReference>
<dbReference type="Gene3D" id="3.40.50.300">
    <property type="entry name" value="P-loop containing nucleotide triphosphate hydrolases"/>
    <property type="match status" value="1"/>
</dbReference>
<evidence type="ECO:0000256" key="1">
    <source>
        <dbReference type="ARBA" id="ARBA00004651"/>
    </source>
</evidence>
<evidence type="ECO:0000256" key="5">
    <source>
        <dbReference type="ARBA" id="ARBA00023136"/>
    </source>
</evidence>
<dbReference type="PANTHER" id="PTHR37937:SF1">
    <property type="entry name" value="CONJUGATIVE TRANSFER: DNA TRANSPORT"/>
    <property type="match status" value="1"/>
</dbReference>
<proteinExistence type="predicted"/>
<comment type="subcellular location">
    <subcellularLocation>
        <location evidence="1">Cell membrane</location>
        <topology evidence="1">Multi-pass membrane protein</topology>
    </subcellularLocation>
</comment>
<keyword evidence="3" id="KW-0812">Transmembrane</keyword>
<keyword evidence="4" id="KW-1133">Transmembrane helix</keyword>
<keyword evidence="2" id="KW-1003">Cell membrane</keyword>
<dbReference type="CDD" id="cd01127">
    <property type="entry name" value="TrwB_TraG_TraD_VirD4"/>
    <property type="match status" value="1"/>
</dbReference>
<keyword evidence="5" id="KW-0472">Membrane</keyword>
<comment type="caution">
    <text evidence="6">The sequence shown here is derived from an EMBL/GenBank/DDBJ whole genome shotgun (WGS) entry which is preliminary data.</text>
</comment>
<dbReference type="InterPro" id="IPR027417">
    <property type="entry name" value="P-loop_NTPase"/>
</dbReference>
<dbReference type="EMBL" id="CAKJVE010000001">
    <property type="protein sequence ID" value="CAG9701789.1"/>
    <property type="molecule type" value="Genomic_DNA"/>
</dbReference>
<evidence type="ECO:0000256" key="3">
    <source>
        <dbReference type="ARBA" id="ARBA00022692"/>
    </source>
</evidence>
<reference evidence="6" key="1">
    <citation type="submission" date="2021-10" db="EMBL/GenBank/DDBJ databases">
        <authorList>
            <person name="Mesa V."/>
        </authorList>
    </citation>
    <scope>NUCLEOTIDE SEQUENCE</scope>
    <source>
        <strain evidence="6">CC3_PB</strain>
    </source>
</reference>
<dbReference type="RefSeq" id="WP_210885998.1">
    <property type="nucleotide sequence ID" value="NZ_CAKJVE010000001.1"/>
</dbReference>
<dbReference type="GO" id="GO:0005886">
    <property type="term" value="C:plasma membrane"/>
    <property type="evidence" value="ECO:0007669"/>
    <property type="project" value="UniProtKB-SubCell"/>
</dbReference>
<gene>
    <name evidence="6" type="ORF">CNEO_10281</name>
</gene>
<dbReference type="Pfam" id="PF12696">
    <property type="entry name" value="TraG-D_C"/>
    <property type="match status" value="1"/>
</dbReference>
<dbReference type="SUPFAM" id="SSF52540">
    <property type="entry name" value="P-loop containing nucleoside triphosphate hydrolases"/>
    <property type="match status" value="1"/>
</dbReference>
<name>A0AA86JG41_9CLOT</name>
<protein>
    <submittedName>
        <fullName evidence="6">TraM recognition domain-containing protein</fullName>
    </submittedName>
</protein>
<dbReference type="Proteomes" id="UP000789738">
    <property type="component" value="Unassembled WGS sequence"/>
</dbReference>
<accession>A0AA86JG41</accession>
<sequence length="990" mass="113378">MKKIKKKIEYWVDKSNPKVIDKISLISFSIIGIISLYLFISTFKIIVSPIVDIHPKFLYTVLLLFDIALFYFTMLGEQTNKPINRPRIFLLVSLIMGLNMYSLLVETINHSFTNFLNSLIAITEVPSYLLISNIRIMSIYIPIFIVMATLGQSISIPFKKESKKELLEYSVDILTRNVNEVSERTINLKLCEDIETGEDIILTENSSKQHTLIGGSSGSGKTALVYRPILAQLFYQKAEFREKLKKLAYQCLEEGICYVKLPITNKYMNEHFSMDLIGIKSGRREEFLEIFKDYIIGVREGVKVLYNNTDYCDNIIIPLRYSDSTKNTEIKIKVYSSDLIKDEYEFTYQDGNIIGNDVALDDYTIKISIDTDQEVDELIQELLNINIEVISEKRHIYKFEVYVVQHNEGKIIYRDLGVTVVAPDGGLPSNTVDIANKNGIKVHKVDPKMEEIEKGEIAKFNPLMVGTPEKAADVISSILVAMEQTTGKDANPYFTNASIRAIRNLVILLRVTYPKLRGKNPTLIDVLDILNNFNLVKEYVEELRKDSRLEMRWKSVIDYFVTSFYPQPKDEKGNIIYGTNEGVNRKKTAESISGVINQLDNLLGREELRYILCDAEHSLNLSEVLEKGECLAIATRQSELGSILGKAFALLFILSMQNAVLCRYSEDENPEVPHYLAIDEFPFYLNENLGVFFTFSRKYKCSLICAIQNIAQLCEESEVFKQIVFSNTDTKLILPGSNVEDRKYYSELLGTEEVFETQTGVSKNPIFSENANYSETTRGSMQEKAKASEEDVSNLKFKRCYYVYTNPKGKKCVGKGFIDFLKFTDDNIIHSEYYDFEKYMDKNAFSVLNNDRLDNDKESMEPNTINLFNRSEELNIYKDIQAVELDELELATEEEYNENNINDIEFGNNQIDESNNKNEEPLISPEPIIRPKFNMLEQKLMSSIGASSDLDENNTDKDKLMNTIIDEVDSINNLDDINLDELSIEGLSDE</sequence>
<evidence type="ECO:0000256" key="2">
    <source>
        <dbReference type="ARBA" id="ARBA00022475"/>
    </source>
</evidence>